<dbReference type="Proteomes" id="UP000826195">
    <property type="component" value="Unassembled WGS sequence"/>
</dbReference>
<comment type="caution">
    <text evidence="2">The sequence shown here is derived from an EMBL/GenBank/DDBJ whole genome shotgun (WGS) entry which is preliminary data.</text>
</comment>
<sequence>MFKLASNLRECVYRKSMLTIMYYVYSITEKKMMMEQTKKKDKRSQTLAQTCNHFHVSAGRKRRPPPPPTPSPAPAPSRSSESVPQDLHEDLITHLDPLLRHPANKPADCQLDSESESTIPECPSIKLKPQRAVKKN</sequence>
<organism evidence="2 3">
    <name type="scientific">Cotesia glomerata</name>
    <name type="common">Lepidopteran parasitic wasp</name>
    <name type="synonym">Apanteles glomeratus</name>
    <dbReference type="NCBI Taxonomy" id="32391"/>
    <lineage>
        <taxon>Eukaryota</taxon>
        <taxon>Metazoa</taxon>
        <taxon>Ecdysozoa</taxon>
        <taxon>Arthropoda</taxon>
        <taxon>Hexapoda</taxon>
        <taxon>Insecta</taxon>
        <taxon>Pterygota</taxon>
        <taxon>Neoptera</taxon>
        <taxon>Endopterygota</taxon>
        <taxon>Hymenoptera</taxon>
        <taxon>Apocrita</taxon>
        <taxon>Ichneumonoidea</taxon>
        <taxon>Braconidae</taxon>
        <taxon>Microgastrinae</taxon>
        <taxon>Cotesia</taxon>
    </lineage>
</organism>
<evidence type="ECO:0000313" key="3">
    <source>
        <dbReference type="Proteomes" id="UP000826195"/>
    </source>
</evidence>
<protein>
    <submittedName>
        <fullName evidence="2">Uncharacterized protein</fullName>
    </submittedName>
</protein>
<accession>A0AAV7HTF9</accession>
<dbReference type="AlphaFoldDB" id="A0AAV7HTF9"/>
<evidence type="ECO:0000313" key="2">
    <source>
        <dbReference type="EMBL" id="KAH0535395.1"/>
    </source>
</evidence>
<dbReference type="EMBL" id="JAHXZJ010002982">
    <property type="protein sequence ID" value="KAH0535395.1"/>
    <property type="molecule type" value="Genomic_DNA"/>
</dbReference>
<feature type="compositionally biased region" description="Basic and acidic residues" evidence="1">
    <location>
        <begin position="86"/>
        <end position="99"/>
    </location>
</feature>
<name>A0AAV7HTF9_COTGL</name>
<feature type="compositionally biased region" description="Pro residues" evidence="1">
    <location>
        <begin position="65"/>
        <end position="75"/>
    </location>
</feature>
<keyword evidence="3" id="KW-1185">Reference proteome</keyword>
<evidence type="ECO:0000256" key="1">
    <source>
        <dbReference type="SAM" id="MobiDB-lite"/>
    </source>
</evidence>
<gene>
    <name evidence="2" type="ORF">KQX54_016133</name>
</gene>
<feature type="region of interest" description="Disordered" evidence="1">
    <location>
        <begin position="36"/>
        <end position="136"/>
    </location>
</feature>
<proteinExistence type="predicted"/>
<reference evidence="2 3" key="1">
    <citation type="journal article" date="2021" name="J. Hered.">
        <title>A chromosome-level genome assembly of the parasitoid wasp, Cotesia glomerata (Hymenoptera: Braconidae).</title>
        <authorList>
            <person name="Pinto B.J."/>
            <person name="Weis J.J."/>
            <person name="Gamble T."/>
            <person name="Ode P.J."/>
            <person name="Paul R."/>
            <person name="Zaspel J.M."/>
        </authorList>
    </citation>
    <scope>NUCLEOTIDE SEQUENCE [LARGE SCALE GENOMIC DNA]</scope>
    <source>
        <strain evidence="2">CgM1</strain>
    </source>
</reference>